<organism evidence="1 2">
    <name type="scientific">Camellia sinensis</name>
    <name type="common">Tea plant</name>
    <name type="synonym">Thea sinensis</name>
    <dbReference type="NCBI Taxonomy" id="4442"/>
    <lineage>
        <taxon>Eukaryota</taxon>
        <taxon>Viridiplantae</taxon>
        <taxon>Streptophyta</taxon>
        <taxon>Embryophyta</taxon>
        <taxon>Tracheophyta</taxon>
        <taxon>Spermatophyta</taxon>
        <taxon>Magnoliopsida</taxon>
        <taxon>eudicotyledons</taxon>
        <taxon>Gunneridae</taxon>
        <taxon>Pentapetalae</taxon>
        <taxon>asterids</taxon>
        <taxon>Ericales</taxon>
        <taxon>Theaceae</taxon>
        <taxon>Camellia</taxon>
    </lineage>
</organism>
<protein>
    <submittedName>
        <fullName evidence="1">Uncharacterized protein</fullName>
    </submittedName>
</protein>
<name>A0A7J7FW39_CAMSI</name>
<dbReference type="AlphaFoldDB" id="A0A7J7FW39"/>
<reference evidence="2" key="1">
    <citation type="journal article" date="2020" name="Nat. Commun.">
        <title>Genome assembly of wild tea tree DASZ reveals pedigree and selection history of tea varieties.</title>
        <authorList>
            <person name="Zhang W."/>
            <person name="Zhang Y."/>
            <person name="Qiu H."/>
            <person name="Guo Y."/>
            <person name="Wan H."/>
            <person name="Zhang X."/>
            <person name="Scossa F."/>
            <person name="Alseekh S."/>
            <person name="Zhang Q."/>
            <person name="Wang P."/>
            <person name="Xu L."/>
            <person name="Schmidt M.H."/>
            <person name="Jia X."/>
            <person name="Li D."/>
            <person name="Zhu A."/>
            <person name="Guo F."/>
            <person name="Chen W."/>
            <person name="Ni D."/>
            <person name="Usadel B."/>
            <person name="Fernie A.R."/>
            <person name="Wen W."/>
        </authorList>
    </citation>
    <scope>NUCLEOTIDE SEQUENCE [LARGE SCALE GENOMIC DNA]</scope>
    <source>
        <strain evidence="2">cv. G240</strain>
    </source>
</reference>
<accession>A0A7J7FW39</accession>
<sequence>MSMSRSSGVAKGKEKTEATKLQRQYLQCPSCGGILSTPPSLISSVMPSELATGNDYCSNYYRSN</sequence>
<evidence type="ECO:0000313" key="1">
    <source>
        <dbReference type="EMBL" id="KAF5932337.1"/>
    </source>
</evidence>
<reference evidence="1 2" key="2">
    <citation type="submission" date="2020-07" db="EMBL/GenBank/DDBJ databases">
        <title>Genome assembly of wild tea tree DASZ reveals pedigree and selection history of tea varieties.</title>
        <authorList>
            <person name="Zhang W."/>
        </authorList>
    </citation>
    <scope>NUCLEOTIDE SEQUENCE [LARGE SCALE GENOMIC DNA]</scope>
    <source>
        <strain evidence="2">cv. G240</strain>
        <tissue evidence="1">Leaf</tissue>
    </source>
</reference>
<evidence type="ECO:0000313" key="2">
    <source>
        <dbReference type="Proteomes" id="UP000593564"/>
    </source>
</evidence>
<gene>
    <name evidence="1" type="ORF">HYC85_028508</name>
</gene>
<keyword evidence="2" id="KW-1185">Reference proteome</keyword>
<proteinExistence type="predicted"/>
<dbReference type="Proteomes" id="UP000593564">
    <property type="component" value="Unassembled WGS sequence"/>
</dbReference>
<dbReference type="EMBL" id="JACBKZ010000014">
    <property type="protein sequence ID" value="KAF5932337.1"/>
    <property type="molecule type" value="Genomic_DNA"/>
</dbReference>
<comment type="caution">
    <text evidence="1">The sequence shown here is derived from an EMBL/GenBank/DDBJ whole genome shotgun (WGS) entry which is preliminary data.</text>
</comment>